<gene>
    <name evidence="2" type="ORF">Golob_023240</name>
</gene>
<dbReference type="Proteomes" id="UP000593572">
    <property type="component" value="Unassembled WGS sequence"/>
</dbReference>
<evidence type="ECO:0000259" key="1">
    <source>
        <dbReference type="Pfam" id="PF22936"/>
    </source>
</evidence>
<feature type="domain" description="Retrovirus-related Pol polyprotein from transposon TNT 1-94-like beta-barrel" evidence="1">
    <location>
        <begin position="1"/>
        <end position="48"/>
    </location>
</feature>
<accession>A0A7J8LJ40</accession>
<dbReference type="AlphaFoldDB" id="A0A7J8LJ40"/>
<comment type="caution">
    <text evidence="2">The sequence shown here is derived from an EMBL/GenBank/DDBJ whole genome shotgun (WGS) entry which is preliminary data.</text>
</comment>
<dbReference type="Pfam" id="PF22936">
    <property type="entry name" value="Pol_BBD"/>
    <property type="match status" value="1"/>
</dbReference>
<dbReference type="InterPro" id="IPR054722">
    <property type="entry name" value="PolX-like_BBD"/>
</dbReference>
<sequence>MGNGSPSNLTDIGTNQIRMLNETIRILSDVKHVPDLKKSPISFIILDLKCCRINIKSSRFKVSCGALVLMKGKMVGSLYVLEGSTVTVKQ</sequence>
<dbReference type="EMBL" id="JABEZX010000003">
    <property type="protein sequence ID" value="MBA0552430.1"/>
    <property type="molecule type" value="Genomic_DNA"/>
</dbReference>
<keyword evidence="3" id="KW-1185">Reference proteome</keyword>
<evidence type="ECO:0000313" key="3">
    <source>
        <dbReference type="Proteomes" id="UP000593572"/>
    </source>
</evidence>
<proteinExistence type="predicted"/>
<organism evidence="2 3">
    <name type="scientific">Gossypium lobatum</name>
    <dbReference type="NCBI Taxonomy" id="34289"/>
    <lineage>
        <taxon>Eukaryota</taxon>
        <taxon>Viridiplantae</taxon>
        <taxon>Streptophyta</taxon>
        <taxon>Embryophyta</taxon>
        <taxon>Tracheophyta</taxon>
        <taxon>Spermatophyta</taxon>
        <taxon>Magnoliopsida</taxon>
        <taxon>eudicotyledons</taxon>
        <taxon>Gunneridae</taxon>
        <taxon>Pentapetalae</taxon>
        <taxon>rosids</taxon>
        <taxon>malvids</taxon>
        <taxon>Malvales</taxon>
        <taxon>Malvaceae</taxon>
        <taxon>Malvoideae</taxon>
        <taxon>Gossypium</taxon>
    </lineage>
</organism>
<reference evidence="2 3" key="1">
    <citation type="journal article" date="2019" name="Genome Biol. Evol.">
        <title>Insights into the evolution of the New World diploid cottons (Gossypium, subgenus Houzingenia) based on genome sequencing.</title>
        <authorList>
            <person name="Grover C.E."/>
            <person name="Arick M.A. 2nd"/>
            <person name="Thrash A."/>
            <person name="Conover J.L."/>
            <person name="Sanders W.S."/>
            <person name="Peterson D.G."/>
            <person name="Frelichowski J.E."/>
            <person name="Scheffler J.A."/>
            <person name="Scheffler B.E."/>
            <person name="Wendel J.F."/>
        </authorList>
    </citation>
    <scope>NUCLEOTIDE SEQUENCE [LARGE SCALE GENOMIC DNA]</scope>
    <source>
        <strain evidence="2">157</strain>
        <tissue evidence="2">Leaf</tissue>
    </source>
</reference>
<name>A0A7J8LJ40_9ROSI</name>
<feature type="non-terminal residue" evidence="2">
    <location>
        <position position="90"/>
    </location>
</feature>
<protein>
    <recommendedName>
        <fullName evidence="1">Retrovirus-related Pol polyprotein from transposon TNT 1-94-like beta-barrel domain-containing protein</fullName>
    </recommendedName>
</protein>
<evidence type="ECO:0000313" key="2">
    <source>
        <dbReference type="EMBL" id="MBA0552430.1"/>
    </source>
</evidence>